<accession>A0AAV7VAS0</accession>
<keyword evidence="3" id="KW-1185">Reference proteome</keyword>
<feature type="compositionally biased region" description="Basic and acidic residues" evidence="1">
    <location>
        <begin position="50"/>
        <end position="60"/>
    </location>
</feature>
<gene>
    <name evidence="2" type="ORF">NDU88_001120</name>
</gene>
<feature type="compositionally biased region" description="Basic and acidic residues" evidence="1">
    <location>
        <begin position="85"/>
        <end position="102"/>
    </location>
</feature>
<dbReference type="EMBL" id="JANPWB010000003">
    <property type="protein sequence ID" value="KAJ1197258.1"/>
    <property type="molecule type" value="Genomic_DNA"/>
</dbReference>
<evidence type="ECO:0000313" key="3">
    <source>
        <dbReference type="Proteomes" id="UP001066276"/>
    </source>
</evidence>
<evidence type="ECO:0000313" key="2">
    <source>
        <dbReference type="EMBL" id="KAJ1197258.1"/>
    </source>
</evidence>
<proteinExistence type="predicted"/>
<dbReference type="Proteomes" id="UP001066276">
    <property type="component" value="Chromosome 2_1"/>
</dbReference>
<evidence type="ECO:0000256" key="1">
    <source>
        <dbReference type="SAM" id="MobiDB-lite"/>
    </source>
</evidence>
<reference evidence="2" key="1">
    <citation type="journal article" date="2022" name="bioRxiv">
        <title>Sequencing and chromosome-scale assembly of the giantPleurodeles waltlgenome.</title>
        <authorList>
            <person name="Brown T."/>
            <person name="Elewa A."/>
            <person name="Iarovenko S."/>
            <person name="Subramanian E."/>
            <person name="Araus A.J."/>
            <person name="Petzold A."/>
            <person name="Susuki M."/>
            <person name="Suzuki K.-i.T."/>
            <person name="Hayashi T."/>
            <person name="Toyoda A."/>
            <person name="Oliveira C."/>
            <person name="Osipova E."/>
            <person name="Leigh N.D."/>
            <person name="Simon A."/>
            <person name="Yun M.H."/>
        </authorList>
    </citation>
    <scope>NUCLEOTIDE SEQUENCE</scope>
    <source>
        <strain evidence="2">20211129_DDA</strain>
        <tissue evidence="2">Liver</tissue>
    </source>
</reference>
<comment type="caution">
    <text evidence="2">The sequence shown here is derived from an EMBL/GenBank/DDBJ whole genome shotgun (WGS) entry which is preliminary data.</text>
</comment>
<name>A0AAV7VAS0_PLEWA</name>
<organism evidence="2 3">
    <name type="scientific">Pleurodeles waltl</name>
    <name type="common">Iberian ribbed newt</name>
    <dbReference type="NCBI Taxonomy" id="8319"/>
    <lineage>
        <taxon>Eukaryota</taxon>
        <taxon>Metazoa</taxon>
        <taxon>Chordata</taxon>
        <taxon>Craniata</taxon>
        <taxon>Vertebrata</taxon>
        <taxon>Euteleostomi</taxon>
        <taxon>Amphibia</taxon>
        <taxon>Batrachia</taxon>
        <taxon>Caudata</taxon>
        <taxon>Salamandroidea</taxon>
        <taxon>Salamandridae</taxon>
        <taxon>Pleurodelinae</taxon>
        <taxon>Pleurodeles</taxon>
    </lineage>
</organism>
<protein>
    <submittedName>
        <fullName evidence="2">Uncharacterized protein</fullName>
    </submittedName>
</protein>
<sequence>MKVPVPGWCPKACGPVPQGHSQQHKDIQVTSIKRKDGLKRRRAFEEEEKEDWRREDERGVPQEAPQNGQPPRETGADSGGNEETEAPRREDTPSEVRISRSNADHVPRGMWLSQCFQRICRTGEEVKTPQLCPIVVCLVPHRFKVSCATEDKRGGSCLLSTLYCLQPAKDKN</sequence>
<dbReference type="AlphaFoldDB" id="A0AAV7VAS0"/>
<feature type="region of interest" description="Disordered" evidence="1">
    <location>
        <begin position="1"/>
        <end position="102"/>
    </location>
</feature>